<dbReference type="InterPro" id="IPR000953">
    <property type="entry name" value="Chromo/chromo_shadow_dom"/>
</dbReference>
<dbReference type="GO" id="GO:0020037">
    <property type="term" value="F:heme binding"/>
    <property type="evidence" value="ECO:0007669"/>
    <property type="project" value="InterPro"/>
</dbReference>
<keyword evidence="9" id="KW-0812">Transmembrane</keyword>
<dbReference type="SUPFAM" id="SSF54160">
    <property type="entry name" value="Chromo domain-like"/>
    <property type="match status" value="1"/>
</dbReference>
<dbReference type="InterPro" id="IPR002401">
    <property type="entry name" value="Cyt_P450_E_grp-I"/>
</dbReference>
<dbReference type="SUPFAM" id="SSF53474">
    <property type="entry name" value="alpha/beta-Hydrolases"/>
    <property type="match status" value="1"/>
</dbReference>
<dbReference type="Gene3D" id="1.10.630.10">
    <property type="entry name" value="Cytochrome P450"/>
    <property type="match status" value="1"/>
</dbReference>
<dbReference type="PANTHER" id="PTHR10880:SF15">
    <property type="entry name" value="MSL COMPLEX SUBUNIT 3"/>
    <property type="match status" value="1"/>
</dbReference>
<dbReference type="InterPro" id="IPR026541">
    <property type="entry name" value="MRG_dom"/>
</dbReference>
<comment type="caution">
    <text evidence="11">The sequence shown here is derived from an EMBL/GenBank/DDBJ whole genome shotgun (WGS) entry which is preliminary data.</text>
</comment>
<keyword evidence="6" id="KW-0805">Transcription regulation</keyword>
<evidence type="ECO:0000256" key="5">
    <source>
        <dbReference type="ARBA" id="ARBA00022853"/>
    </source>
</evidence>
<dbReference type="Pfam" id="PF22732">
    <property type="entry name" value="MSL3_chromo-like"/>
    <property type="match status" value="1"/>
</dbReference>
<organism evidence="11 12">
    <name type="scientific">Cetraspora pellucida</name>
    <dbReference type="NCBI Taxonomy" id="1433469"/>
    <lineage>
        <taxon>Eukaryota</taxon>
        <taxon>Fungi</taxon>
        <taxon>Fungi incertae sedis</taxon>
        <taxon>Mucoromycota</taxon>
        <taxon>Glomeromycotina</taxon>
        <taxon>Glomeromycetes</taxon>
        <taxon>Diversisporales</taxon>
        <taxon>Gigasporaceae</taxon>
        <taxon>Cetraspora</taxon>
    </lineage>
</organism>
<evidence type="ECO:0000313" key="12">
    <source>
        <dbReference type="Proteomes" id="UP000789759"/>
    </source>
</evidence>
<feature type="domain" description="Chromo" evidence="10">
    <location>
        <begin position="491"/>
        <end position="565"/>
    </location>
</feature>
<dbReference type="SMART" id="SM00298">
    <property type="entry name" value="CHROMO"/>
    <property type="match status" value="1"/>
</dbReference>
<dbReference type="Pfam" id="PF00067">
    <property type="entry name" value="p450"/>
    <property type="match status" value="1"/>
</dbReference>
<evidence type="ECO:0000256" key="3">
    <source>
        <dbReference type="ARBA" id="ARBA00018505"/>
    </source>
</evidence>
<evidence type="ECO:0000256" key="2">
    <source>
        <dbReference type="ARBA" id="ARBA00009093"/>
    </source>
</evidence>
<dbReference type="InterPro" id="IPR036396">
    <property type="entry name" value="Cyt_P450_sf"/>
</dbReference>
<feature type="transmembrane region" description="Helical" evidence="9">
    <location>
        <begin position="458"/>
        <end position="479"/>
    </location>
</feature>
<feature type="transmembrane region" description="Helical" evidence="9">
    <location>
        <begin position="320"/>
        <end position="344"/>
    </location>
</feature>
<dbReference type="GO" id="GO:0004497">
    <property type="term" value="F:monooxygenase activity"/>
    <property type="evidence" value="ECO:0007669"/>
    <property type="project" value="InterPro"/>
</dbReference>
<dbReference type="Gene3D" id="1.10.274.30">
    <property type="entry name" value="MRG domain"/>
    <property type="match status" value="1"/>
</dbReference>
<reference evidence="11" key="1">
    <citation type="submission" date="2021-06" db="EMBL/GenBank/DDBJ databases">
        <authorList>
            <person name="Kallberg Y."/>
            <person name="Tangrot J."/>
            <person name="Rosling A."/>
        </authorList>
    </citation>
    <scope>NUCLEOTIDE SEQUENCE</scope>
    <source>
        <strain evidence="11">FL966</strain>
    </source>
</reference>
<dbReference type="GO" id="GO:0016705">
    <property type="term" value="F:oxidoreductase activity, acting on paired donors, with incorporation or reduction of molecular oxygen"/>
    <property type="evidence" value="ECO:0007669"/>
    <property type="project" value="InterPro"/>
</dbReference>
<sequence>MSLLSILSSGFSNTVSIIPILLVVYVLHFYYNYFTRPNPLPGPIPIPIVGTFHVIGTNPYNWYIKNTEKVGTIWEFYVGNKRQIVVNHVKYLEKIYKPSPKFFSRIHIPSFEQFGLLHGLVFVNDYNKWQRKRKLLAPSLSSSKFLRKIINSVQKQFKESENRWNLNINNEKEFDVSLWAKCITTDLSITQVTKLPSYNLALFDSNNEMIQTEEVKKVLKFSDAIKNFLAMLPYFVLLPTFLMDYVPGFRSIRINAERSVKFVYGIVLDVVEKRRKELNEGAEFESDLLDHMLTAHTPMNPEYKEGDNIAPMTVNEIKAVLFDVLLGGVGPISSALCFIIYNVAKNQKILDKIHKEIEQVNGLDPDTEITYENLTKYHYLEALIKEAMRHTVIIPFTFKVLHEEENIAGYNWSNGTKFWIDNQTLSNNPEFWDDPKCFSSDRFLIKSDGTYDVPRNSFVPFGGCFFLPWLWVINVAYMWPLIKREDIDVFQYQRGENVLCYHGPITYPAQILDLRIIYENEGGDVGPQYRIHYKGWNKKWDEWVSESRILKMTEENIAATTKIKQIHSTPQNNNSSSVFVQIESIDEMMFPNTTTQTEQNSKASNFKNRILKRTVDQGQAIASTSGKNAKRAKKCKISVDITDEGMLRLVDEWQWNTKNQLLVYPMPRPKTVNDILEEFFDFKMEKLKEQSKMSIGRNRGRITKTQEIATRDVTNGIKQYFNEALPICLLYRFERQQYVEMTEKYPKKEMSSIYGAEHLMRLVAQTDAPPSQLRVPLSPKRVFKVFSYLLNCLYENLTGPFIPSILQYGWHKLSSQRKKLTIRKNIKYSSRNRLDIYFPDRTSTTTFRNSQVFSEHPGLSQSANMTSSSYIESPVIIFISSSWISGKERLPKWFPMFNNAFNGHIVILGTQFRGDPSQIYLMGHSAGALLSALTVIHDACATLHALPINTTNVKIPVCGHTNGRAGLPRIQGLILFSGVYDTTYHYAYLHQRGLEQVHAMPRVMGNTSESLLQCSPTYLLNYAFNNSQHRTQLKMLLPRKVVLIHGDKDTFHPPTSTRNFFSLLDSVGIPVQLKIYEDLKHISPCIDLIVPTRRLCALLLEDIKECCENSRPVMMGEGEEESIHDVYNRRDRIRTRRRMALTRY</sequence>
<keyword evidence="8" id="KW-0539">Nucleus</keyword>
<evidence type="ECO:0000256" key="7">
    <source>
        <dbReference type="ARBA" id="ARBA00023163"/>
    </source>
</evidence>
<keyword evidence="12" id="KW-1185">Reference proteome</keyword>
<dbReference type="InterPro" id="IPR053820">
    <property type="entry name" value="MSL3_chromo-like"/>
</dbReference>
<dbReference type="GO" id="GO:0006355">
    <property type="term" value="P:regulation of DNA-templated transcription"/>
    <property type="evidence" value="ECO:0007669"/>
    <property type="project" value="InterPro"/>
</dbReference>
<dbReference type="GO" id="GO:0006325">
    <property type="term" value="P:chromatin organization"/>
    <property type="evidence" value="ECO:0007669"/>
    <property type="project" value="UniProtKB-KW"/>
</dbReference>
<dbReference type="Proteomes" id="UP000789759">
    <property type="component" value="Unassembled WGS sequence"/>
</dbReference>
<evidence type="ECO:0000256" key="4">
    <source>
        <dbReference type="ARBA" id="ARBA00022801"/>
    </source>
</evidence>
<keyword evidence="9" id="KW-1133">Transmembrane helix</keyword>
<proteinExistence type="inferred from homology"/>
<dbReference type="PRINTS" id="PR00463">
    <property type="entry name" value="EP450I"/>
</dbReference>
<dbReference type="InterPro" id="IPR001128">
    <property type="entry name" value="Cyt_P450"/>
</dbReference>
<keyword evidence="4" id="KW-0378">Hydrolase</keyword>
<dbReference type="SUPFAM" id="SSF48264">
    <property type="entry name" value="Cytochrome P450"/>
    <property type="match status" value="1"/>
</dbReference>
<dbReference type="PROSITE" id="PS00122">
    <property type="entry name" value="CARBOXYLESTERASE_B_1"/>
    <property type="match status" value="1"/>
</dbReference>
<dbReference type="InterPro" id="IPR019826">
    <property type="entry name" value="Carboxylesterase_B_AS"/>
</dbReference>
<dbReference type="GO" id="GO:0005506">
    <property type="term" value="F:iron ion binding"/>
    <property type="evidence" value="ECO:0007669"/>
    <property type="project" value="InterPro"/>
</dbReference>
<evidence type="ECO:0000256" key="1">
    <source>
        <dbReference type="ARBA" id="ARBA00004123"/>
    </source>
</evidence>
<comment type="similarity">
    <text evidence="2">Belongs to the MRG family.</text>
</comment>
<dbReference type="InterPro" id="IPR029058">
    <property type="entry name" value="AB_hydrolase_fold"/>
</dbReference>
<dbReference type="PANTHER" id="PTHR10880">
    <property type="entry name" value="MORTALITY FACTOR 4-LIKE PROTEIN"/>
    <property type="match status" value="1"/>
</dbReference>
<keyword evidence="5" id="KW-0156">Chromatin regulator</keyword>
<keyword evidence="7" id="KW-0804">Transcription</keyword>
<dbReference type="InterPro" id="IPR008676">
    <property type="entry name" value="MRG"/>
</dbReference>
<dbReference type="GO" id="GO:0016787">
    <property type="term" value="F:hydrolase activity"/>
    <property type="evidence" value="ECO:0007669"/>
    <property type="project" value="UniProtKB-KW"/>
</dbReference>
<dbReference type="OrthoDB" id="124855at2759"/>
<evidence type="ECO:0000256" key="8">
    <source>
        <dbReference type="ARBA" id="ARBA00023242"/>
    </source>
</evidence>
<dbReference type="PROSITE" id="PS51640">
    <property type="entry name" value="MRG"/>
    <property type="match status" value="1"/>
</dbReference>
<dbReference type="InterPro" id="IPR038217">
    <property type="entry name" value="MRG_C_sf"/>
</dbReference>
<dbReference type="GO" id="GO:0032221">
    <property type="term" value="C:Rpd3S complex"/>
    <property type="evidence" value="ECO:0007669"/>
    <property type="project" value="TreeGrafter"/>
</dbReference>
<comment type="subcellular location">
    <subcellularLocation>
        <location evidence="1">Nucleus</location>
    </subcellularLocation>
</comment>
<dbReference type="InterPro" id="IPR016197">
    <property type="entry name" value="Chromo-like_dom_sf"/>
</dbReference>
<feature type="transmembrane region" description="Helical" evidence="9">
    <location>
        <begin position="224"/>
        <end position="243"/>
    </location>
</feature>
<dbReference type="GO" id="GO:0035267">
    <property type="term" value="C:NuA4 histone acetyltransferase complex"/>
    <property type="evidence" value="ECO:0007669"/>
    <property type="project" value="TreeGrafter"/>
</dbReference>
<dbReference type="Pfam" id="PF05712">
    <property type="entry name" value="MRG"/>
    <property type="match status" value="1"/>
</dbReference>
<gene>
    <name evidence="11" type="ORF">CPELLU_LOCUS3903</name>
</gene>
<evidence type="ECO:0000259" key="10">
    <source>
        <dbReference type="SMART" id="SM00298"/>
    </source>
</evidence>
<evidence type="ECO:0000256" key="9">
    <source>
        <dbReference type="SAM" id="Phobius"/>
    </source>
</evidence>
<dbReference type="Gene3D" id="2.30.30.140">
    <property type="match status" value="1"/>
</dbReference>
<dbReference type="Gene3D" id="3.40.50.1820">
    <property type="entry name" value="alpha/beta hydrolase"/>
    <property type="match status" value="1"/>
</dbReference>
<feature type="transmembrane region" description="Helical" evidence="9">
    <location>
        <begin position="6"/>
        <end position="31"/>
    </location>
</feature>
<protein>
    <recommendedName>
        <fullName evidence="3">Chromatin modification-related protein EAF3</fullName>
    </recommendedName>
</protein>
<evidence type="ECO:0000256" key="6">
    <source>
        <dbReference type="ARBA" id="ARBA00023015"/>
    </source>
</evidence>
<keyword evidence="9" id="KW-0472">Membrane</keyword>
<evidence type="ECO:0000313" key="11">
    <source>
        <dbReference type="EMBL" id="CAG8532325.1"/>
    </source>
</evidence>
<dbReference type="AlphaFoldDB" id="A0A9N9AKP9"/>
<name>A0A9N9AKP9_9GLOM</name>
<accession>A0A9N9AKP9</accession>
<dbReference type="EMBL" id="CAJVQA010001961">
    <property type="protein sequence ID" value="CAG8532325.1"/>
    <property type="molecule type" value="Genomic_DNA"/>
</dbReference>